<accession>K9EWK5</accession>
<dbReference type="GO" id="GO:0015499">
    <property type="term" value="F:formate transmembrane transporter activity"/>
    <property type="evidence" value="ECO:0007669"/>
    <property type="project" value="TreeGrafter"/>
</dbReference>
<dbReference type="RefSeq" id="WP_003777813.1">
    <property type="nucleotide sequence ID" value="NZ_JH992958.1"/>
</dbReference>
<feature type="transmembrane region" description="Helical" evidence="5">
    <location>
        <begin position="33"/>
        <end position="53"/>
    </location>
</feature>
<sequence length="267" mass="29456">MEERLETKSDFIKKVAASTRKKEELFDQSKAHYFVRAMYAGAMLVFATAGGAYAADALNKINPNLGKFGFAFIFAFGLVWILYLHHELVTSNMMYLTASCYHKIITPPKALSILLFCTLGNIAGAVLAGLLIGNTSPFQALTADSFILTVLDGKLTKEVGLIFLEAIAANIFVNIAILGFILTKSEMAKIFMVLTAIFLFVYLSYEHVVANFAITGIAWFTNVGVSYSLGHILFTWLVAWLGNYVGGGLIMGLVYGWYNDDQLSYRD</sequence>
<evidence type="ECO:0000256" key="5">
    <source>
        <dbReference type="SAM" id="Phobius"/>
    </source>
</evidence>
<comment type="subcellular location">
    <subcellularLocation>
        <location evidence="1">Membrane</location>
        <topology evidence="1">Multi-pass membrane protein</topology>
    </subcellularLocation>
</comment>
<feature type="transmembrane region" description="Helical" evidence="5">
    <location>
        <begin position="65"/>
        <end position="84"/>
    </location>
</feature>
<feature type="transmembrane region" description="Helical" evidence="5">
    <location>
        <begin position="111"/>
        <end position="132"/>
    </location>
</feature>
<dbReference type="HOGENOM" id="CLU_036896_2_0_9"/>
<organism evidence="6 7">
    <name type="scientific">Alloiococcus otitis ATCC 51267</name>
    <dbReference type="NCBI Taxonomy" id="883081"/>
    <lineage>
        <taxon>Bacteria</taxon>
        <taxon>Bacillati</taxon>
        <taxon>Bacillota</taxon>
        <taxon>Bacilli</taxon>
        <taxon>Lactobacillales</taxon>
        <taxon>Carnobacteriaceae</taxon>
        <taxon>Alloiococcus</taxon>
    </lineage>
</organism>
<evidence type="ECO:0000256" key="2">
    <source>
        <dbReference type="ARBA" id="ARBA00022692"/>
    </source>
</evidence>
<dbReference type="eggNOG" id="COG2116">
    <property type="taxonomic scope" value="Bacteria"/>
</dbReference>
<evidence type="ECO:0000313" key="7">
    <source>
        <dbReference type="Proteomes" id="UP000009875"/>
    </source>
</evidence>
<keyword evidence="3 5" id="KW-1133">Transmembrane helix</keyword>
<feature type="transmembrane region" description="Helical" evidence="5">
    <location>
        <begin position="190"/>
        <end position="220"/>
    </location>
</feature>
<dbReference type="AlphaFoldDB" id="K9EWK5"/>
<protein>
    <recommendedName>
        <fullName evidence="8">Formate/nitrite transporter</fullName>
    </recommendedName>
</protein>
<dbReference type="OrthoDB" id="9786493at2"/>
<evidence type="ECO:0000256" key="1">
    <source>
        <dbReference type="ARBA" id="ARBA00004141"/>
    </source>
</evidence>
<dbReference type="PANTHER" id="PTHR30520">
    <property type="entry name" value="FORMATE TRANSPORTER-RELATED"/>
    <property type="match status" value="1"/>
</dbReference>
<dbReference type="Gene3D" id="1.20.1080.10">
    <property type="entry name" value="Glycerol uptake facilitator protein"/>
    <property type="match status" value="1"/>
</dbReference>
<evidence type="ECO:0008006" key="8">
    <source>
        <dbReference type="Google" id="ProtNLM"/>
    </source>
</evidence>
<evidence type="ECO:0000313" key="6">
    <source>
        <dbReference type="EMBL" id="EKU93610.1"/>
    </source>
</evidence>
<comment type="caution">
    <text evidence="6">The sequence shown here is derived from an EMBL/GenBank/DDBJ whole genome shotgun (WGS) entry which is preliminary data.</text>
</comment>
<keyword evidence="7" id="KW-1185">Reference proteome</keyword>
<keyword evidence="4 5" id="KW-0472">Membrane</keyword>
<feature type="transmembrane region" description="Helical" evidence="5">
    <location>
        <begin position="161"/>
        <end position="183"/>
    </location>
</feature>
<evidence type="ECO:0000256" key="4">
    <source>
        <dbReference type="ARBA" id="ARBA00023136"/>
    </source>
</evidence>
<dbReference type="PANTHER" id="PTHR30520:SF8">
    <property type="entry name" value="NITRITE TRANSPORTER NIRC"/>
    <property type="match status" value="1"/>
</dbReference>
<gene>
    <name evidence="6" type="ORF">HMPREF9698_00905</name>
</gene>
<feature type="transmembrane region" description="Helical" evidence="5">
    <location>
        <begin position="232"/>
        <end position="258"/>
    </location>
</feature>
<dbReference type="InterPro" id="IPR000292">
    <property type="entry name" value="For/NO2_transpt"/>
</dbReference>
<reference evidence="6 7" key="1">
    <citation type="submission" date="2012-09" db="EMBL/GenBank/DDBJ databases">
        <title>The Genome Sequence of Alloiococcus otitis ATCC 51267.</title>
        <authorList>
            <consortium name="The Broad Institute Genome Sequencing Platform"/>
            <person name="Earl A."/>
            <person name="Ward D."/>
            <person name="Feldgarden M."/>
            <person name="Gevers D."/>
            <person name="Huys G."/>
            <person name="Walker B."/>
            <person name="Young S.K."/>
            <person name="Zeng Q."/>
            <person name="Gargeya S."/>
            <person name="Fitzgerald M."/>
            <person name="Haas B."/>
            <person name="Abouelleil A."/>
            <person name="Alvarado L."/>
            <person name="Arachchi H.M."/>
            <person name="Berlin A.M."/>
            <person name="Chapman S.B."/>
            <person name="Goldberg J."/>
            <person name="Griggs A."/>
            <person name="Gujja S."/>
            <person name="Hansen M."/>
            <person name="Howarth C."/>
            <person name="Imamovic A."/>
            <person name="Larimer J."/>
            <person name="McCowen C."/>
            <person name="Montmayeur A."/>
            <person name="Murphy C."/>
            <person name="Neiman D."/>
            <person name="Pearson M."/>
            <person name="Priest M."/>
            <person name="Roberts A."/>
            <person name="Saif S."/>
            <person name="Shea T."/>
            <person name="Sisk P."/>
            <person name="Sykes S."/>
            <person name="Wortman J."/>
            <person name="Nusbaum C."/>
            <person name="Birren B."/>
        </authorList>
    </citation>
    <scope>NUCLEOTIDE SEQUENCE [LARGE SCALE GENOMIC DNA]</scope>
    <source>
        <strain evidence="6 7">ATCC 51267</strain>
    </source>
</reference>
<dbReference type="InterPro" id="IPR023271">
    <property type="entry name" value="Aquaporin-like"/>
</dbReference>
<keyword evidence="2 5" id="KW-0812">Transmembrane</keyword>
<dbReference type="EMBL" id="AGXA01000018">
    <property type="protein sequence ID" value="EKU93610.1"/>
    <property type="molecule type" value="Genomic_DNA"/>
</dbReference>
<dbReference type="GO" id="GO:0005886">
    <property type="term" value="C:plasma membrane"/>
    <property type="evidence" value="ECO:0007669"/>
    <property type="project" value="TreeGrafter"/>
</dbReference>
<dbReference type="PATRIC" id="fig|883081.3.peg.902"/>
<evidence type="ECO:0000256" key="3">
    <source>
        <dbReference type="ARBA" id="ARBA00022989"/>
    </source>
</evidence>
<name>K9EWK5_9LACT</name>
<dbReference type="Proteomes" id="UP000009875">
    <property type="component" value="Unassembled WGS sequence"/>
</dbReference>
<proteinExistence type="predicted"/>
<dbReference type="Pfam" id="PF01226">
    <property type="entry name" value="Form_Nir_trans"/>
    <property type="match status" value="1"/>
</dbReference>